<dbReference type="EMBL" id="MU006780">
    <property type="protein sequence ID" value="KAF2643377.1"/>
    <property type="molecule type" value="Genomic_DNA"/>
</dbReference>
<dbReference type="Pfam" id="PF00580">
    <property type="entry name" value="UvrD-helicase"/>
    <property type="match status" value="1"/>
</dbReference>
<evidence type="ECO:0000256" key="2">
    <source>
        <dbReference type="ARBA" id="ARBA00022741"/>
    </source>
</evidence>
<dbReference type="GO" id="GO:0005524">
    <property type="term" value="F:ATP binding"/>
    <property type="evidence" value="ECO:0007669"/>
    <property type="project" value="UniProtKB-UniRule"/>
</dbReference>
<evidence type="ECO:0000256" key="7">
    <source>
        <dbReference type="ARBA" id="ARBA00023235"/>
    </source>
</evidence>
<dbReference type="PROSITE" id="PS51217">
    <property type="entry name" value="UVRD_HELICASE_CTER"/>
    <property type="match status" value="1"/>
</dbReference>
<dbReference type="InterPro" id="IPR014017">
    <property type="entry name" value="DNA_helicase_UvrD-like_C"/>
</dbReference>
<evidence type="ECO:0000256" key="12">
    <source>
        <dbReference type="SAM" id="MobiDB-lite"/>
    </source>
</evidence>
<comment type="catalytic activity">
    <reaction evidence="8">
        <text>Couples ATP hydrolysis with the unwinding of duplex DNA by translocating in the 3'-5' direction.</text>
        <dbReference type="EC" id="5.6.2.4"/>
    </reaction>
</comment>
<dbReference type="CDD" id="cd18807">
    <property type="entry name" value="SF1_C_UvrD"/>
    <property type="match status" value="1"/>
</dbReference>
<feature type="compositionally biased region" description="Polar residues" evidence="12">
    <location>
        <begin position="724"/>
        <end position="735"/>
    </location>
</feature>
<keyword evidence="6" id="KW-0238">DNA-binding</keyword>
<evidence type="ECO:0000259" key="13">
    <source>
        <dbReference type="PROSITE" id="PS51198"/>
    </source>
</evidence>
<protein>
    <recommendedName>
        <fullName evidence="9">DNA 3'-5' helicase</fullName>
        <ecNumber evidence="9">5.6.2.4</ecNumber>
    </recommendedName>
</protein>
<reference evidence="15" key="1">
    <citation type="journal article" date="2020" name="Stud. Mycol.">
        <title>101 Dothideomycetes genomes: a test case for predicting lifestyles and emergence of pathogens.</title>
        <authorList>
            <person name="Haridas S."/>
            <person name="Albert R."/>
            <person name="Binder M."/>
            <person name="Bloem J."/>
            <person name="Labutti K."/>
            <person name="Salamov A."/>
            <person name="Andreopoulos B."/>
            <person name="Baker S."/>
            <person name="Barry K."/>
            <person name="Bills G."/>
            <person name="Bluhm B."/>
            <person name="Cannon C."/>
            <person name="Castanera R."/>
            <person name="Culley D."/>
            <person name="Daum C."/>
            <person name="Ezra D."/>
            <person name="Gonzalez J."/>
            <person name="Henrissat B."/>
            <person name="Kuo A."/>
            <person name="Liang C."/>
            <person name="Lipzen A."/>
            <person name="Lutzoni F."/>
            <person name="Magnuson J."/>
            <person name="Mondo S."/>
            <person name="Nolan M."/>
            <person name="Ohm R."/>
            <person name="Pangilinan J."/>
            <person name="Park H.-J."/>
            <person name="Ramirez L."/>
            <person name="Alfaro M."/>
            <person name="Sun H."/>
            <person name="Tritt A."/>
            <person name="Yoshinaga Y."/>
            <person name="Zwiers L.-H."/>
            <person name="Turgeon B."/>
            <person name="Goodwin S."/>
            <person name="Spatafora J."/>
            <person name="Crous P."/>
            <person name="Grigoriev I."/>
        </authorList>
    </citation>
    <scope>NUCLEOTIDE SEQUENCE</scope>
    <source>
        <strain evidence="15">CBS 473.64</strain>
    </source>
</reference>
<evidence type="ECO:0000256" key="1">
    <source>
        <dbReference type="ARBA" id="ARBA00009922"/>
    </source>
</evidence>
<dbReference type="AlphaFoldDB" id="A0A6A6S827"/>
<dbReference type="PANTHER" id="PTHR11070">
    <property type="entry name" value="UVRD / RECB / PCRA DNA HELICASE FAMILY MEMBER"/>
    <property type="match status" value="1"/>
</dbReference>
<dbReference type="Gene3D" id="1.10.10.160">
    <property type="match status" value="1"/>
</dbReference>
<feature type="compositionally biased region" description="Polar residues" evidence="12">
    <location>
        <begin position="935"/>
        <end position="948"/>
    </location>
</feature>
<feature type="compositionally biased region" description="Low complexity" evidence="12">
    <location>
        <begin position="855"/>
        <end position="869"/>
    </location>
</feature>
<dbReference type="Proteomes" id="UP000799753">
    <property type="component" value="Unassembled WGS sequence"/>
</dbReference>
<dbReference type="InterPro" id="IPR013986">
    <property type="entry name" value="DExx_box_DNA_helicase_dom_sf"/>
</dbReference>
<dbReference type="InterPro" id="IPR014016">
    <property type="entry name" value="UvrD-like_ATP-bd"/>
</dbReference>
<evidence type="ECO:0000256" key="3">
    <source>
        <dbReference type="ARBA" id="ARBA00022801"/>
    </source>
</evidence>
<feature type="domain" description="UvrD-like helicase ATP-binding" evidence="13">
    <location>
        <begin position="6"/>
        <end position="279"/>
    </location>
</feature>
<keyword evidence="2 11" id="KW-0547">Nucleotide-binding</keyword>
<feature type="region of interest" description="Disordered" evidence="12">
    <location>
        <begin position="918"/>
        <end position="948"/>
    </location>
</feature>
<keyword evidence="5 11" id="KW-0067">ATP-binding</keyword>
<keyword evidence="16" id="KW-1185">Reference proteome</keyword>
<dbReference type="PANTHER" id="PTHR11070:SF2">
    <property type="entry name" value="ATP-DEPENDENT DNA HELICASE SRS2"/>
    <property type="match status" value="1"/>
</dbReference>
<feature type="domain" description="UvrD-like helicase C-terminal" evidence="14">
    <location>
        <begin position="280"/>
        <end position="591"/>
    </location>
</feature>
<evidence type="ECO:0000313" key="15">
    <source>
        <dbReference type="EMBL" id="KAF2643377.1"/>
    </source>
</evidence>
<dbReference type="GO" id="GO:0000725">
    <property type="term" value="P:recombinational repair"/>
    <property type="evidence" value="ECO:0007669"/>
    <property type="project" value="TreeGrafter"/>
</dbReference>
<dbReference type="GO" id="GO:0003677">
    <property type="term" value="F:DNA binding"/>
    <property type="evidence" value="ECO:0007669"/>
    <property type="project" value="UniProtKB-KW"/>
</dbReference>
<dbReference type="InterPro" id="IPR000212">
    <property type="entry name" value="DNA_helicase_UvrD/REP"/>
</dbReference>
<dbReference type="GO" id="GO:0043138">
    <property type="term" value="F:3'-5' DNA helicase activity"/>
    <property type="evidence" value="ECO:0007669"/>
    <property type="project" value="UniProtKB-EC"/>
</dbReference>
<sequence length="1038" mass="115388">MEALLEGLNEAQRSAVTSPAPVVQVLAPPGSGKTKTLTARVAYLINHERLQPWNIIVCTFTIKAAREMRERIRGFVGEGIESKLILGTFHSVARRFLFRYGHEIGLPKNFGIADSKESASIITRIIQRQQFSVVPGHARGRISKLKAKGVSADEYAATQKKADQQEFSCVYAEYQEHLRGQSLLDYDDLLVQCVELLRKHPACVSSIQAVLIDEYQDTNNIQYELMKLMAQYQRRITIVGDPDQSIYGFRSAEIKNLLRMRDDFPQSIVAHLEKNYRSSDCIIKTAKAVIEQDDSRPNKPLLATLCAGELPTLRHLATAHIEAKWIVEEIHRTKTLTAGLLNYGDYSILLRSAALSLSIERELGKAGVPYRMVGGTRFFDRVEIKIVLDYLRVINQPDYNEALTRVINLPSRSIGENTIKALLEEAEKKRITLWKLVLDCAQGTRRPECRISAPAQRGIDTFVNVILTSRLKFFPKDGEGCSLVELISHILQKISLLAHLKHVYKDNWEDRWANVEELVIQATQVATSLSNGEEITDDILPVVEGIEQREDTAADTLSKFLANVALSTEIEKEDGEKSSQVTISTIHAAKGLEWPVVFIPAVFDGSIPHSKADDHDEERRLLYVGMTRAQALLYLSCPVRQSRQENDTTLSKFISQRSIQKLFNHNGPTIGCPTHGCTVLRDLAQILRRPCPDIAEIEAARVLLEYPEDVRYPFTREAMDGEESWNTSDVSNYGPGQQKKRRRLEASSSSLSGTAVSVTINNSANFSVAKTTLKPSNAGFTSARDLGDLRKMQEEAEAIRTLAMAKTAASSKVAYQEAKKADLKTAPTKKAKPRPAGQGSITNFFTRAKTTMTEAVPPARVPAPKRSSSLLEDSPLADISNIQAQRVQTHPYQPASISNYKVQTTRIPTKPKKECVLLSSSPAKGDSPCSKPLSEGNTAEEPQSPTKTICPSFTSTAGFYPASTLHTTSMSQLQNQSSGPQRKTLGFTREFKNSGSDLIVKEDLAKVLGCGRIQDQLARFVELFPRCIFIDVSPIPFY</sequence>
<dbReference type="CDD" id="cd17932">
    <property type="entry name" value="DEXQc_UvrD"/>
    <property type="match status" value="1"/>
</dbReference>
<gene>
    <name evidence="15" type="ORF">P280DRAFT_478156</name>
</gene>
<dbReference type="Gene3D" id="1.10.486.10">
    <property type="entry name" value="PCRA, domain 4"/>
    <property type="match status" value="1"/>
</dbReference>
<dbReference type="PROSITE" id="PS51198">
    <property type="entry name" value="UVRD_HELICASE_ATP_BIND"/>
    <property type="match status" value="1"/>
</dbReference>
<keyword evidence="4 11" id="KW-0347">Helicase</keyword>
<keyword evidence="7" id="KW-0413">Isomerase</keyword>
<evidence type="ECO:0000313" key="16">
    <source>
        <dbReference type="Proteomes" id="UP000799753"/>
    </source>
</evidence>
<dbReference type="SUPFAM" id="SSF52540">
    <property type="entry name" value="P-loop containing nucleoside triphosphate hydrolases"/>
    <property type="match status" value="1"/>
</dbReference>
<dbReference type="GO" id="GO:0005634">
    <property type="term" value="C:nucleus"/>
    <property type="evidence" value="ECO:0007669"/>
    <property type="project" value="TreeGrafter"/>
</dbReference>
<evidence type="ECO:0000256" key="4">
    <source>
        <dbReference type="ARBA" id="ARBA00022806"/>
    </source>
</evidence>
<feature type="binding site" evidence="11">
    <location>
        <begin position="27"/>
        <end position="34"/>
    </location>
    <ligand>
        <name>ATP</name>
        <dbReference type="ChEBI" id="CHEBI:30616"/>
    </ligand>
</feature>
<keyword evidence="3 11" id="KW-0378">Hydrolase</keyword>
<feature type="region of interest" description="Disordered" evidence="12">
    <location>
        <begin position="721"/>
        <end position="748"/>
    </location>
</feature>
<dbReference type="Gene3D" id="3.40.50.300">
    <property type="entry name" value="P-loop containing nucleotide triphosphate hydrolases"/>
    <property type="match status" value="2"/>
</dbReference>
<feature type="region of interest" description="Disordered" evidence="12">
    <location>
        <begin position="852"/>
        <end position="871"/>
    </location>
</feature>
<comment type="catalytic activity">
    <reaction evidence="10">
        <text>ATP + H2O = ADP + phosphate + H(+)</text>
        <dbReference type="Rhea" id="RHEA:13065"/>
        <dbReference type="ChEBI" id="CHEBI:15377"/>
        <dbReference type="ChEBI" id="CHEBI:15378"/>
        <dbReference type="ChEBI" id="CHEBI:30616"/>
        <dbReference type="ChEBI" id="CHEBI:43474"/>
        <dbReference type="ChEBI" id="CHEBI:456216"/>
        <dbReference type="EC" id="5.6.2.4"/>
    </reaction>
</comment>
<comment type="similarity">
    <text evidence="1">Belongs to the helicase family. UvrD subfamily.</text>
</comment>
<evidence type="ECO:0000256" key="9">
    <source>
        <dbReference type="ARBA" id="ARBA00034808"/>
    </source>
</evidence>
<evidence type="ECO:0000259" key="14">
    <source>
        <dbReference type="PROSITE" id="PS51217"/>
    </source>
</evidence>
<dbReference type="GO" id="GO:0016787">
    <property type="term" value="F:hydrolase activity"/>
    <property type="evidence" value="ECO:0007669"/>
    <property type="project" value="UniProtKB-UniRule"/>
</dbReference>
<name>A0A6A6S827_9PLEO</name>
<dbReference type="OrthoDB" id="1470711at2759"/>
<evidence type="ECO:0000256" key="8">
    <source>
        <dbReference type="ARBA" id="ARBA00034617"/>
    </source>
</evidence>
<dbReference type="InterPro" id="IPR027417">
    <property type="entry name" value="P-loop_NTPase"/>
</dbReference>
<evidence type="ECO:0000256" key="5">
    <source>
        <dbReference type="ARBA" id="ARBA00022840"/>
    </source>
</evidence>
<evidence type="ECO:0000256" key="6">
    <source>
        <dbReference type="ARBA" id="ARBA00023125"/>
    </source>
</evidence>
<dbReference type="EC" id="5.6.2.4" evidence="9"/>
<dbReference type="Pfam" id="PF13361">
    <property type="entry name" value="UvrD_C"/>
    <property type="match status" value="1"/>
</dbReference>
<evidence type="ECO:0000256" key="10">
    <source>
        <dbReference type="ARBA" id="ARBA00048988"/>
    </source>
</evidence>
<organism evidence="15 16">
    <name type="scientific">Massarina eburnea CBS 473.64</name>
    <dbReference type="NCBI Taxonomy" id="1395130"/>
    <lineage>
        <taxon>Eukaryota</taxon>
        <taxon>Fungi</taxon>
        <taxon>Dikarya</taxon>
        <taxon>Ascomycota</taxon>
        <taxon>Pezizomycotina</taxon>
        <taxon>Dothideomycetes</taxon>
        <taxon>Pleosporomycetidae</taxon>
        <taxon>Pleosporales</taxon>
        <taxon>Massarineae</taxon>
        <taxon>Massarinaceae</taxon>
        <taxon>Massarina</taxon>
    </lineage>
</organism>
<proteinExistence type="inferred from homology"/>
<accession>A0A6A6S827</accession>
<evidence type="ECO:0000256" key="11">
    <source>
        <dbReference type="PROSITE-ProRule" id="PRU00560"/>
    </source>
</evidence>